<dbReference type="Pfam" id="PF00903">
    <property type="entry name" value="Glyoxalase"/>
    <property type="match status" value="1"/>
</dbReference>
<dbReference type="RefSeq" id="WP_099621371.1">
    <property type="nucleotide sequence ID" value="NZ_CP024201.1"/>
</dbReference>
<dbReference type="Proteomes" id="UP000228945">
    <property type="component" value="Chromosome"/>
</dbReference>
<dbReference type="InterPro" id="IPR029068">
    <property type="entry name" value="Glyas_Bleomycin-R_OHBP_Dase"/>
</dbReference>
<dbReference type="OrthoDB" id="5951485at2"/>
<dbReference type="KEGG" id="cmb:CSW64_06640"/>
<name>A0A2D2AVW6_9CAUL</name>
<dbReference type="PANTHER" id="PTHR36503">
    <property type="entry name" value="BLR2520 PROTEIN"/>
    <property type="match status" value="1"/>
</dbReference>
<evidence type="ECO:0000313" key="2">
    <source>
        <dbReference type="EMBL" id="ATQ42115.1"/>
    </source>
</evidence>
<dbReference type="EMBL" id="CP024201">
    <property type="protein sequence ID" value="ATQ42115.1"/>
    <property type="molecule type" value="Genomic_DNA"/>
</dbReference>
<feature type="domain" description="VOC" evidence="1">
    <location>
        <begin position="4"/>
        <end position="121"/>
    </location>
</feature>
<dbReference type="InterPro" id="IPR037523">
    <property type="entry name" value="VOC_core"/>
</dbReference>
<evidence type="ECO:0000313" key="3">
    <source>
        <dbReference type="Proteomes" id="UP000228945"/>
    </source>
</evidence>
<sequence>MPFPPTCPEVPVRSLSDALACYRDRLGFTVDWSDDDLGLAGVSQGDSRLFLADAGYRADQGNAAPVVLWINASDRDEVDAIHARWRSAGAIILAAPEAKPWKLYEFTAQDPDGNRLRVFYDFGWEEAAGPEDGAQTEATP</sequence>
<dbReference type="SUPFAM" id="SSF54593">
    <property type="entry name" value="Glyoxalase/Bleomycin resistance protein/Dihydroxybiphenyl dioxygenase"/>
    <property type="match status" value="1"/>
</dbReference>
<protein>
    <submittedName>
        <fullName evidence="2">Bleomycin resistance family protein</fullName>
    </submittedName>
</protein>
<dbReference type="InterPro" id="IPR004360">
    <property type="entry name" value="Glyas_Fos-R_dOase_dom"/>
</dbReference>
<dbReference type="AlphaFoldDB" id="A0A2D2AVW6"/>
<keyword evidence="3" id="KW-1185">Reference proteome</keyword>
<dbReference type="PANTHER" id="PTHR36503:SF3">
    <property type="entry name" value="BLR0126 PROTEIN"/>
    <property type="match status" value="1"/>
</dbReference>
<proteinExistence type="predicted"/>
<organism evidence="2 3">
    <name type="scientific">Caulobacter mirabilis</name>
    <dbReference type="NCBI Taxonomy" id="69666"/>
    <lineage>
        <taxon>Bacteria</taxon>
        <taxon>Pseudomonadati</taxon>
        <taxon>Pseudomonadota</taxon>
        <taxon>Alphaproteobacteria</taxon>
        <taxon>Caulobacterales</taxon>
        <taxon>Caulobacteraceae</taxon>
        <taxon>Caulobacter</taxon>
    </lineage>
</organism>
<accession>A0A2D2AVW6</accession>
<evidence type="ECO:0000259" key="1">
    <source>
        <dbReference type="PROSITE" id="PS51819"/>
    </source>
</evidence>
<dbReference type="Gene3D" id="3.10.180.10">
    <property type="entry name" value="2,3-Dihydroxybiphenyl 1,2-Dioxygenase, domain 1"/>
    <property type="match status" value="1"/>
</dbReference>
<reference evidence="2 3" key="1">
    <citation type="submission" date="2017-10" db="EMBL/GenBank/DDBJ databases">
        <title>Genome sequence of Caulobacter mirabilis FWC38.</title>
        <authorList>
            <person name="Fiebig A."/>
            <person name="Crosson S."/>
        </authorList>
    </citation>
    <scope>NUCLEOTIDE SEQUENCE [LARGE SCALE GENOMIC DNA]</scope>
    <source>
        <strain evidence="2 3">FWC 38</strain>
    </source>
</reference>
<dbReference type="PROSITE" id="PS51819">
    <property type="entry name" value="VOC"/>
    <property type="match status" value="1"/>
</dbReference>
<gene>
    <name evidence="2" type="ORF">CSW64_06640</name>
</gene>